<evidence type="ECO:0000313" key="2">
    <source>
        <dbReference type="EMBL" id="CAF1558713.1"/>
    </source>
</evidence>
<dbReference type="EMBL" id="CAJOBA010051550">
    <property type="protein sequence ID" value="CAF4245896.1"/>
    <property type="molecule type" value="Genomic_DNA"/>
</dbReference>
<sequence length="156" mass="18745">FISFNYELRSYVFQAWGEFIYNLFHNIKSYQFNTKHMKLFLAPFLLDNIWRNEEITYQKCDVGVRDESNSLLMRYKCIPCVKIGYELLVCLLIPVSHSSLFHRRCPSHVDISLTDVGRDDFICDYILHYLFDIIYDLSPNLDEQHFLKSEIVFFKF</sequence>
<reference evidence="2" key="1">
    <citation type="submission" date="2021-02" db="EMBL/GenBank/DDBJ databases">
        <authorList>
            <person name="Nowell W R."/>
        </authorList>
    </citation>
    <scope>NUCLEOTIDE SEQUENCE</scope>
</reference>
<proteinExistence type="predicted"/>
<dbReference type="EMBL" id="CAJNOK010029711">
    <property type="protein sequence ID" value="CAF1451294.1"/>
    <property type="molecule type" value="Genomic_DNA"/>
</dbReference>
<dbReference type="EMBL" id="CAJNOQ010028093">
    <property type="protein sequence ID" value="CAF1558713.1"/>
    <property type="molecule type" value="Genomic_DNA"/>
</dbReference>
<dbReference type="Proteomes" id="UP000682733">
    <property type="component" value="Unassembled WGS sequence"/>
</dbReference>
<evidence type="ECO:0000313" key="1">
    <source>
        <dbReference type="EMBL" id="CAF1451294.1"/>
    </source>
</evidence>
<comment type="caution">
    <text evidence="2">The sequence shown here is derived from an EMBL/GenBank/DDBJ whole genome shotgun (WGS) entry which is preliminary data.</text>
</comment>
<dbReference type="EMBL" id="CAJOBC010093828">
    <property type="protein sequence ID" value="CAF4420068.1"/>
    <property type="molecule type" value="Genomic_DNA"/>
</dbReference>
<dbReference type="AlphaFoldDB" id="A0A815XKY5"/>
<evidence type="ECO:0000313" key="4">
    <source>
        <dbReference type="EMBL" id="CAF4420068.1"/>
    </source>
</evidence>
<evidence type="ECO:0000313" key="5">
    <source>
        <dbReference type="Proteomes" id="UP000663829"/>
    </source>
</evidence>
<gene>
    <name evidence="2" type="ORF">GPM918_LOCUS39630</name>
    <name evidence="1" type="ORF">OVA965_LOCUS34844</name>
    <name evidence="4" type="ORF">SRO942_LOCUS40521</name>
    <name evidence="3" type="ORF">TMI583_LOCUS35786</name>
</gene>
<organism evidence="2 5">
    <name type="scientific">Didymodactylos carnosus</name>
    <dbReference type="NCBI Taxonomy" id="1234261"/>
    <lineage>
        <taxon>Eukaryota</taxon>
        <taxon>Metazoa</taxon>
        <taxon>Spiralia</taxon>
        <taxon>Gnathifera</taxon>
        <taxon>Rotifera</taxon>
        <taxon>Eurotatoria</taxon>
        <taxon>Bdelloidea</taxon>
        <taxon>Philodinida</taxon>
        <taxon>Philodinidae</taxon>
        <taxon>Didymodactylos</taxon>
    </lineage>
</organism>
<keyword evidence="5" id="KW-1185">Reference proteome</keyword>
<dbReference type="Proteomes" id="UP000663829">
    <property type="component" value="Unassembled WGS sequence"/>
</dbReference>
<accession>A0A815XKY5</accession>
<dbReference type="Proteomes" id="UP000677228">
    <property type="component" value="Unassembled WGS sequence"/>
</dbReference>
<dbReference type="Proteomes" id="UP000681722">
    <property type="component" value="Unassembled WGS sequence"/>
</dbReference>
<dbReference type="OrthoDB" id="5399929at2759"/>
<protein>
    <submittedName>
        <fullName evidence="2">Uncharacterized protein</fullName>
    </submittedName>
</protein>
<name>A0A815XKY5_9BILA</name>
<evidence type="ECO:0000313" key="3">
    <source>
        <dbReference type="EMBL" id="CAF4245896.1"/>
    </source>
</evidence>
<feature type="non-terminal residue" evidence="2">
    <location>
        <position position="1"/>
    </location>
</feature>